<comment type="caution">
    <text evidence="2">The sequence shown here is derived from an EMBL/GenBank/DDBJ whole genome shotgun (WGS) entry which is preliminary data.</text>
</comment>
<dbReference type="InterPro" id="IPR036412">
    <property type="entry name" value="HAD-like_sf"/>
</dbReference>
<evidence type="ECO:0000313" key="2">
    <source>
        <dbReference type="EMBL" id="PHT77933.1"/>
    </source>
</evidence>
<dbReference type="Proteomes" id="UP000222542">
    <property type="component" value="Unassembled WGS sequence"/>
</dbReference>
<dbReference type="EMBL" id="AYRZ02000006">
    <property type="protein sequence ID" value="PHT77933.1"/>
    <property type="molecule type" value="Genomic_DNA"/>
</dbReference>
<evidence type="ECO:0000256" key="1">
    <source>
        <dbReference type="ARBA" id="ARBA00022842"/>
    </source>
</evidence>
<sequence length="131" mass="14884">MFAKKVLHSITMAFQELPSDVKQTVYSMIDMFAEKVLHSIMEAYQEVPHGAKKKIGGPWQFIVIEKANGFVSCVHTEHKYEITRHLQSRKHVCGMIGSDFDDIPALKKADIRIASCRATVTMICECHFSIQ</sequence>
<keyword evidence="1" id="KW-0460">Magnesium</keyword>
<accession>A0A2G2Z7F1</accession>
<name>A0A2G2Z7F1_CAPAN</name>
<dbReference type="PANTHER" id="PTHR42861">
    <property type="entry name" value="CALCIUM-TRANSPORTING ATPASE"/>
    <property type="match status" value="1"/>
</dbReference>
<dbReference type="AlphaFoldDB" id="A0A2G2Z7F1"/>
<dbReference type="InterPro" id="IPR023214">
    <property type="entry name" value="HAD_sf"/>
</dbReference>
<dbReference type="SUPFAM" id="SSF56784">
    <property type="entry name" value="HAD-like"/>
    <property type="match status" value="1"/>
</dbReference>
<reference evidence="2 3" key="1">
    <citation type="journal article" date="2014" name="Nat. Genet.">
        <title>Genome sequence of the hot pepper provides insights into the evolution of pungency in Capsicum species.</title>
        <authorList>
            <person name="Kim S."/>
            <person name="Park M."/>
            <person name="Yeom S.I."/>
            <person name="Kim Y.M."/>
            <person name="Lee J.M."/>
            <person name="Lee H.A."/>
            <person name="Seo E."/>
            <person name="Choi J."/>
            <person name="Cheong K."/>
            <person name="Kim K.T."/>
            <person name="Jung K."/>
            <person name="Lee G.W."/>
            <person name="Oh S.K."/>
            <person name="Bae C."/>
            <person name="Kim S.B."/>
            <person name="Lee H.Y."/>
            <person name="Kim S.Y."/>
            <person name="Kim M.S."/>
            <person name="Kang B.C."/>
            <person name="Jo Y.D."/>
            <person name="Yang H.B."/>
            <person name="Jeong H.J."/>
            <person name="Kang W.H."/>
            <person name="Kwon J.K."/>
            <person name="Shin C."/>
            <person name="Lim J.Y."/>
            <person name="Park J.H."/>
            <person name="Huh J.H."/>
            <person name="Kim J.S."/>
            <person name="Kim B.D."/>
            <person name="Cohen O."/>
            <person name="Paran I."/>
            <person name="Suh M.C."/>
            <person name="Lee S.B."/>
            <person name="Kim Y.K."/>
            <person name="Shin Y."/>
            <person name="Noh S.J."/>
            <person name="Park J."/>
            <person name="Seo Y.S."/>
            <person name="Kwon S.Y."/>
            <person name="Kim H.A."/>
            <person name="Park J.M."/>
            <person name="Kim H.J."/>
            <person name="Choi S.B."/>
            <person name="Bosland P.W."/>
            <person name="Reeves G."/>
            <person name="Jo S.H."/>
            <person name="Lee B.W."/>
            <person name="Cho H.T."/>
            <person name="Choi H.S."/>
            <person name="Lee M.S."/>
            <person name="Yu Y."/>
            <person name="Do Choi Y."/>
            <person name="Park B.S."/>
            <person name="van Deynze A."/>
            <person name="Ashrafi H."/>
            <person name="Hill T."/>
            <person name="Kim W.T."/>
            <person name="Pai H.S."/>
            <person name="Ahn H.K."/>
            <person name="Yeam I."/>
            <person name="Giovannoni J.J."/>
            <person name="Rose J.K."/>
            <person name="Sorensen I."/>
            <person name="Lee S.J."/>
            <person name="Kim R.W."/>
            <person name="Choi I.Y."/>
            <person name="Choi B.S."/>
            <person name="Lim J.S."/>
            <person name="Lee Y.H."/>
            <person name="Choi D."/>
        </authorList>
    </citation>
    <scope>NUCLEOTIDE SEQUENCE [LARGE SCALE GENOMIC DNA]</scope>
    <source>
        <strain evidence="3">cv. CM334</strain>
    </source>
</reference>
<proteinExistence type="predicted"/>
<reference evidence="2 3" key="2">
    <citation type="journal article" date="2017" name="Genome Biol.">
        <title>New reference genome sequences of hot pepper reveal the massive evolution of plant disease-resistance genes by retroduplication.</title>
        <authorList>
            <person name="Kim S."/>
            <person name="Park J."/>
            <person name="Yeom S.I."/>
            <person name="Kim Y.M."/>
            <person name="Seo E."/>
            <person name="Kim K.T."/>
            <person name="Kim M.S."/>
            <person name="Lee J.M."/>
            <person name="Cheong K."/>
            <person name="Shin H.S."/>
            <person name="Kim S.B."/>
            <person name="Han K."/>
            <person name="Lee J."/>
            <person name="Park M."/>
            <person name="Lee H.A."/>
            <person name="Lee H.Y."/>
            <person name="Lee Y."/>
            <person name="Oh S."/>
            <person name="Lee J.H."/>
            <person name="Choi E."/>
            <person name="Choi E."/>
            <person name="Lee S.E."/>
            <person name="Jeon J."/>
            <person name="Kim H."/>
            <person name="Choi G."/>
            <person name="Song H."/>
            <person name="Lee J."/>
            <person name="Lee S.C."/>
            <person name="Kwon J.K."/>
            <person name="Lee H.Y."/>
            <person name="Koo N."/>
            <person name="Hong Y."/>
            <person name="Kim R.W."/>
            <person name="Kang W.H."/>
            <person name="Huh J.H."/>
            <person name="Kang B.C."/>
            <person name="Yang T.J."/>
            <person name="Lee Y.H."/>
            <person name="Bennetzen J.L."/>
            <person name="Choi D."/>
        </authorList>
    </citation>
    <scope>NUCLEOTIDE SEQUENCE [LARGE SCALE GENOMIC DNA]</scope>
    <source>
        <strain evidence="3">cv. CM334</strain>
    </source>
</reference>
<organism evidence="2 3">
    <name type="scientific">Capsicum annuum</name>
    <name type="common">Capsicum pepper</name>
    <dbReference type="NCBI Taxonomy" id="4072"/>
    <lineage>
        <taxon>Eukaryota</taxon>
        <taxon>Viridiplantae</taxon>
        <taxon>Streptophyta</taxon>
        <taxon>Embryophyta</taxon>
        <taxon>Tracheophyta</taxon>
        <taxon>Spermatophyta</taxon>
        <taxon>Magnoliopsida</taxon>
        <taxon>eudicotyledons</taxon>
        <taxon>Gunneridae</taxon>
        <taxon>Pentapetalae</taxon>
        <taxon>asterids</taxon>
        <taxon>lamiids</taxon>
        <taxon>Solanales</taxon>
        <taxon>Solanaceae</taxon>
        <taxon>Solanoideae</taxon>
        <taxon>Capsiceae</taxon>
        <taxon>Capsicum</taxon>
    </lineage>
</organism>
<evidence type="ECO:0000313" key="3">
    <source>
        <dbReference type="Proteomes" id="UP000222542"/>
    </source>
</evidence>
<protein>
    <submittedName>
        <fullName evidence="2">Uncharacterized protein</fullName>
    </submittedName>
</protein>
<dbReference type="Gramene" id="PHT77933">
    <property type="protein sequence ID" value="PHT77933"/>
    <property type="gene ID" value="T459_15985"/>
</dbReference>
<keyword evidence="3" id="KW-1185">Reference proteome</keyword>
<dbReference type="Gene3D" id="3.40.50.1000">
    <property type="entry name" value="HAD superfamily/HAD-like"/>
    <property type="match status" value="1"/>
</dbReference>
<gene>
    <name evidence="2" type="ORF">T459_15985</name>
</gene>